<dbReference type="InterPro" id="IPR040191">
    <property type="entry name" value="UTP10"/>
</dbReference>
<dbReference type="GO" id="GO:0000462">
    <property type="term" value="P:maturation of SSU-rRNA from tricistronic rRNA transcript (SSU-rRNA, 5.8S rRNA, LSU-rRNA)"/>
    <property type="evidence" value="ECO:0007669"/>
    <property type="project" value="TreeGrafter"/>
</dbReference>
<comment type="subcellular location">
    <subcellularLocation>
        <location evidence="1">Nucleus</location>
        <location evidence="1">Nucleolus</location>
    </subcellularLocation>
</comment>
<sequence length="375" mass="41668">MVVPAIIKAQSSSSDSSQVDVVVSRILHVFVDALPHVPDHRRVPVLVQVLTTVGPERFLWVLLGLLFSKQATTSTTSTTTTSTGSTGTSAAAENKDSALERDWDLWVSVCCEFGVKVQIQSWSRSWFSCRSFSRQRRSSRQTSRRSQSRRYRCRAPRAAPHQVPERVLLRSPAGLAALRAPGSEFGGKWSNRRRSAAATAETSGGDSSLHSLCGSKFGTKLRQPTAKYWRVLLNKSYELLDKVHSLLPSDSFISVTRGLMGNEVSNVRRKALELLNHKLQQKTTWDQNQTSLLLSLVPPLLVTVSSSSESFVNRQTALFSLKLLCRSFGSSDPRSFVEVMKTAWASSRRPTRTRTSWQQLCSARVCDRAEVPSAQ</sequence>
<dbReference type="Pfam" id="PF23243">
    <property type="entry name" value="HEAT_HEATR1"/>
    <property type="match status" value="1"/>
</dbReference>
<proteinExistence type="inferred from homology"/>
<feature type="domain" description="Utp10/HEAT1 HEAT-repeats" evidence="3">
    <location>
        <begin position="20"/>
        <end position="122"/>
    </location>
</feature>
<comment type="function">
    <text evidence="1">Involved in nucleolar processing of pre-18S ribosomal RNA.</text>
</comment>
<dbReference type="GO" id="GO:0034455">
    <property type="term" value="C:t-UTP complex"/>
    <property type="evidence" value="ECO:0007669"/>
    <property type="project" value="TreeGrafter"/>
</dbReference>
<dbReference type="Proteomes" id="UP001460270">
    <property type="component" value="Unassembled WGS sequence"/>
</dbReference>
<feature type="compositionally biased region" description="Low complexity" evidence="2">
    <location>
        <begin position="196"/>
        <end position="208"/>
    </location>
</feature>
<dbReference type="GO" id="GO:0030686">
    <property type="term" value="C:90S preribosome"/>
    <property type="evidence" value="ECO:0007669"/>
    <property type="project" value="TreeGrafter"/>
</dbReference>
<dbReference type="InterPro" id="IPR056473">
    <property type="entry name" value="HEAT_Utp10/HEAT1"/>
</dbReference>
<evidence type="ECO:0000259" key="3">
    <source>
        <dbReference type="Pfam" id="PF23243"/>
    </source>
</evidence>
<keyword evidence="1" id="KW-0687">Ribonucleoprotein</keyword>
<gene>
    <name evidence="4" type="ORF">WMY93_034401</name>
</gene>
<dbReference type="EMBL" id="JBBPFD010000612">
    <property type="protein sequence ID" value="KAK7878126.1"/>
    <property type="molecule type" value="Genomic_DNA"/>
</dbReference>
<feature type="region of interest" description="Disordered" evidence="2">
    <location>
        <begin position="189"/>
        <end position="209"/>
    </location>
</feature>
<comment type="caution">
    <text evidence="4">The sequence shown here is derived from an EMBL/GenBank/DDBJ whole genome shotgun (WGS) entry which is preliminary data.</text>
</comment>
<organism evidence="4 5">
    <name type="scientific">Mugilogobius chulae</name>
    <name type="common">yellowstripe goby</name>
    <dbReference type="NCBI Taxonomy" id="88201"/>
    <lineage>
        <taxon>Eukaryota</taxon>
        <taxon>Metazoa</taxon>
        <taxon>Chordata</taxon>
        <taxon>Craniata</taxon>
        <taxon>Vertebrata</taxon>
        <taxon>Euteleostomi</taxon>
        <taxon>Actinopterygii</taxon>
        <taxon>Neopterygii</taxon>
        <taxon>Teleostei</taxon>
        <taxon>Neoteleostei</taxon>
        <taxon>Acanthomorphata</taxon>
        <taxon>Gobiaria</taxon>
        <taxon>Gobiiformes</taxon>
        <taxon>Gobioidei</taxon>
        <taxon>Gobiidae</taxon>
        <taxon>Gobionellinae</taxon>
        <taxon>Mugilogobius</taxon>
    </lineage>
</organism>
<feature type="region of interest" description="Disordered" evidence="2">
    <location>
        <begin position="138"/>
        <end position="163"/>
    </location>
</feature>
<keyword evidence="1" id="KW-0698">rRNA processing</keyword>
<comment type="similarity">
    <text evidence="1">Belongs to the HEATR1/UTP10 family.</text>
</comment>
<keyword evidence="5" id="KW-1185">Reference proteome</keyword>
<dbReference type="GO" id="GO:0045943">
    <property type="term" value="P:positive regulation of transcription by RNA polymerase I"/>
    <property type="evidence" value="ECO:0007669"/>
    <property type="project" value="TreeGrafter"/>
</dbReference>
<accession>A0AAW0MN11</accession>
<keyword evidence="1" id="KW-0539">Nucleus</keyword>
<name>A0AAW0MN11_9GOBI</name>
<feature type="non-terminal residue" evidence="4">
    <location>
        <position position="375"/>
    </location>
</feature>
<dbReference type="GO" id="GO:0030515">
    <property type="term" value="F:snoRNA binding"/>
    <property type="evidence" value="ECO:0007669"/>
    <property type="project" value="TreeGrafter"/>
</dbReference>
<protein>
    <recommendedName>
        <fullName evidence="1">HEAT repeat-containing protein 1</fullName>
    </recommendedName>
</protein>
<feature type="compositionally biased region" description="Basic residues" evidence="2">
    <location>
        <begin position="138"/>
        <end position="155"/>
    </location>
</feature>
<dbReference type="PANTHER" id="PTHR13457">
    <property type="entry name" value="BAP28"/>
    <property type="match status" value="1"/>
</dbReference>
<evidence type="ECO:0000256" key="1">
    <source>
        <dbReference type="RuleBase" id="RU367065"/>
    </source>
</evidence>
<evidence type="ECO:0000313" key="5">
    <source>
        <dbReference type="Proteomes" id="UP001460270"/>
    </source>
</evidence>
<dbReference type="GO" id="GO:0032040">
    <property type="term" value="C:small-subunit processome"/>
    <property type="evidence" value="ECO:0007669"/>
    <property type="project" value="TreeGrafter"/>
</dbReference>
<evidence type="ECO:0000256" key="2">
    <source>
        <dbReference type="SAM" id="MobiDB-lite"/>
    </source>
</evidence>
<dbReference type="AlphaFoldDB" id="A0AAW0MN11"/>
<evidence type="ECO:0000313" key="4">
    <source>
        <dbReference type="EMBL" id="KAK7878126.1"/>
    </source>
</evidence>
<dbReference type="PANTHER" id="PTHR13457:SF1">
    <property type="entry name" value="HEAT REPEAT-CONTAINING PROTEIN 1"/>
    <property type="match status" value="1"/>
</dbReference>
<reference evidence="5" key="1">
    <citation type="submission" date="2024-04" db="EMBL/GenBank/DDBJ databases">
        <title>Salinicola lusitanus LLJ914,a marine bacterium isolated from the Okinawa Trough.</title>
        <authorList>
            <person name="Li J."/>
        </authorList>
    </citation>
    <scope>NUCLEOTIDE SEQUENCE [LARGE SCALE GENOMIC DNA]</scope>
</reference>
<keyword evidence="1" id="KW-0690">Ribosome biogenesis</keyword>